<comment type="caution">
    <text evidence="2">The sequence shown here is derived from an EMBL/GenBank/DDBJ whole genome shotgun (WGS) entry which is preliminary data.</text>
</comment>
<keyword evidence="1" id="KW-0812">Transmembrane</keyword>
<accession>A0A645H0Y7</accession>
<name>A0A645H0Y7_9ZZZZ</name>
<dbReference type="InterPro" id="IPR006750">
    <property type="entry name" value="YdcZ"/>
</dbReference>
<sequence>MYKFMATLDGVLIGLMVVLNGLLASKTGNTQSLVIIHGVGFLGSIVLLIGSRTCLKSIKGLPYYLFTAGALGIFTVLFNNISFLKLGATLTLCLNLLGQLFASMIIDHFGLLGQQINKVNFLKLLGVAIMTLGIIAMILI</sequence>
<keyword evidence="1" id="KW-1133">Transmembrane helix</keyword>
<reference evidence="2" key="1">
    <citation type="submission" date="2019-08" db="EMBL/GenBank/DDBJ databases">
        <authorList>
            <person name="Kucharzyk K."/>
            <person name="Murdoch R.W."/>
            <person name="Higgins S."/>
            <person name="Loffler F."/>
        </authorList>
    </citation>
    <scope>NUCLEOTIDE SEQUENCE</scope>
</reference>
<evidence type="ECO:0008006" key="3">
    <source>
        <dbReference type="Google" id="ProtNLM"/>
    </source>
</evidence>
<feature type="transmembrane region" description="Helical" evidence="1">
    <location>
        <begin position="121"/>
        <end position="139"/>
    </location>
</feature>
<feature type="transmembrane region" description="Helical" evidence="1">
    <location>
        <begin position="63"/>
        <end position="81"/>
    </location>
</feature>
<feature type="transmembrane region" description="Helical" evidence="1">
    <location>
        <begin position="87"/>
        <end position="109"/>
    </location>
</feature>
<dbReference type="PANTHER" id="PTHR34821">
    <property type="entry name" value="INNER MEMBRANE PROTEIN YDCZ"/>
    <property type="match status" value="1"/>
</dbReference>
<proteinExistence type="predicted"/>
<dbReference type="PANTHER" id="PTHR34821:SF2">
    <property type="entry name" value="INNER MEMBRANE PROTEIN YDCZ"/>
    <property type="match status" value="1"/>
</dbReference>
<protein>
    <recommendedName>
        <fullName evidence="3">Inner membrane protein YdcZ</fullName>
    </recommendedName>
</protein>
<keyword evidence="1" id="KW-0472">Membrane</keyword>
<feature type="transmembrane region" description="Helical" evidence="1">
    <location>
        <begin position="34"/>
        <end position="51"/>
    </location>
</feature>
<organism evidence="2">
    <name type="scientific">bioreactor metagenome</name>
    <dbReference type="NCBI Taxonomy" id="1076179"/>
    <lineage>
        <taxon>unclassified sequences</taxon>
        <taxon>metagenomes</taxon>
        <taxon>ecological metagenomes</taxon>
    </lineage>
</organism>
<evidence type="ECO:0000313" key="2">
    <source>
        <dbReference type="EMBL" id="MPN32695.1"/>
    </source>
</evidence>
<dbReference type="EMBL" id="VSSQ01084842">
    <property type="protein sequence ID" value="MPN32695.1"/>
    <property type="molecule type" value="Genomic_DNA"/>
</dbReference>
<gene>
    <name evidence="2" type="ORF">SDC9_180175</name>
</gene>
<evidence type="ECO:0000256" key="1">
    <source>
        <dbReference type="SAM" id="Phobius"/>
    </source>
</evidence>
<dbReference type="GO" id="GO:0005886">
    <property type="term" value="C:plasma membrane"/>
    <property type="evidence" value="ECO:0007669"/>
    <property type="project" value="TreeGrafter"/>
</dbReference>
<dbReference type="AlphaFoldDB" id="A0A645H0Y7"/>
<dbReference type="Pfam" id="PF04657">
    <property type="entry name" value="DMT_YdcZ"/>
    <property type="match status" value="1"/>
</dbReference>